<evidence type="ECO:0000256" key="1">
    <source>
        <dbReference type="ARBA" id="ARBA00002856"/>
    </source>
</evidence>
<dbReference type="PRINTS" id="PR00400">
    <property type="entry name" value="TETREPRESSOR"/>
</dbReference>
<dbReference type="GO" id="GO:0003700">
    <property type="term" value="F:DNA-binding transcription factor activity"/>
    <property type="evidence" value="ECO:0007669"/>
    <property type="project" value="TreeGrafter"/>
</dbReference>
<reference evidence="7" key="1">
    <citation type="submission" date="2023-03" db="EMBL/GenBank/DDBJ databases">
        <title>Andean soil-derived lignocellulolytic bacterial consortium as a source of novel taxa and putative plastic-active enzymes.</title>
        <authorList>
            <person name="Diaz-Garcia L."/>
            <person name="Chuvochina M."/>
            <person name="Feuerriegel G."/>
            <person name="Bunk B."/>
            <person name="Sproer C."/>
            <person name="Streit W.R."/>
            <person name="Rodriguez L.M."/>
            <person name="Overmann J."/>
            <person name="Jimenez D.J."/>
        </authorList>
    </citation>
    <scope>NUCLEOTIDE SEQUENCE</scope>
    <source>
        <strain evidence="7">MAG 26</strain>
    </source>
</reference>
<dbReference type="Proteomes" id="UP001218362">
    <property type="component" value="Chromosome"/>
</dbReference>
<dbReference type="InterPro" id="IPR023772">
    <property type="entry name" value="DNA-bd_HTH_TetR-type_CS"/>
</dbReference>
<keyword evidence="4" id="KW-0804">Transcription</keyword>
<dbReference type="SUPFAM" id="SSF46689">
    <property type="entry name" value="Homeodomain-like"/>
    <property type="match status" value="1"/>
</dbReference>
<dbReference type="EMBL" id="CP119316">
    <property type="protein sequence ID" value="WEK45928.1"/>
    <property type="molecule type" value="Genomic_DNA"/>
</dbReference>
<protein>
    <submittedName>
        <fullName evidence="7">TetR family transcriptional regulator</fullName>
    </submittedName>
</protein>
<dbReference type="InterPro" id="IPR050109">
    <property type="entry name" value="HTH-type_TetR-like_transc_reg"/>
</dbReference>
<dbReference type="PRINTS" id="PR00455">
    <property type="entry name" value="HTHTETR"/>
</dbReference>
<dbReference type="PROSITE" id="PS01081">
    <property type="entry name" value="HTH_TETR_1"/>
    <property type="match status" value="1"/>
</dbReference>
<dbReference type="PANTHER" id="PTHR30055">
    <property type="entry name" value="HTH-TYPE TRANSCRIPTIONAL REGULATOR RUTR"/>
    <property type="match status" value="1"/>
</dbReference>
<proteinExistence type="predicted"/>
<dbReference type="InterPro" id="IPR001647">
    <property type="entry name" value="HTH_TetR"/>
</dbReference>
<dbReference type="GO" id="GO:0000976">
    <property type="term" value="F:transcription cis-regulatory region binding"/>
    <property type="evidence" value="ECO:0007669"/>
    <property type="project" value="TreeGrafter"/>
</dbReference>
<dbReference type="GO" id="GO:0045892">
    <property type="term" value="P:negative regulation of DNA-templated transcription"/>
    <property type="evidence" value="ECO:0007669"/>
    <property type="project" value="InterPro"/>
</dbReference>
<dbReference type="Pfam" id="PF00440">
    <property type="entry name" value="TetR_N"/>
    <property type="match status" value="1"/>
</dbReference>
<evidence type="ECO:0000256" key="5">
    <source>
        <dbReference type="PROSITE-ProRule" id="PRU00335"/>
    </source>
</evidence>
<feature type="domain" description="HTH tetR-type" evidence="6">
    <location>
        <begin position="8"/>
        <end position="68"/>
    </location>
</feature>
<dbReference type="InterPro" id="IPR003012">
    <property type="entry name" value="Tet_transcr_reg_TetR"/>
</dbReference>
<evidence type="ECO:0000256" key="2">
    <source>
        <dbReference type="ARBA" id="ARBA00023015"/>
    </source>
</evidence>
<dbReference type="Gene3D" id="1.10.357.10">
    <property type="entry name" value="Tetracycline Repressor, domain 2"/>
    <property type="match status" value="1"/>
</dbReference>
<dbReference type="AlphaFoldDB" id="A0AAJ5X3S6"/>
<dbReference type="Gene3D" id="1.10.10.60">
    <property type="entry name" value="Homeodomain-like"/>
    <property type="match status" value="1"/>
</dbReference>
<dbReference type="KEGG" id="acob:P0Y56_12955"/>
<dbReference type="InterPro" id="IPR009057">
    <property type="entry name" value="Homeodomain-like_sf"/>
</dbReference>
<keyword evidence="2" id="KW-0805">Transcription regulation</keyword>
<dbReference type="InterPro" id="IPR036271">
    <property type="entry name" value="Tet_transcr_reg_TetR-rel_C_sf"/>
</dbReference>
<name>A0AAJ5X3S6_9SPHN</name>
<evidence type="ECO:0000256" key="4">
    <source>
        <dbReference type="ARBA" id="ARBA00023163"/>
    </source>
</evidence>
<evidence type="ECO:0000313" key="7">
    <source>
        <dbReference type="EMBL" id="WEK45928.1"/>
    </source>
</evidence>
<gene>
    <name evidence="7" type="ORF">P0Y56_12955</name>
</gene>
<evidence type="ECO:0000313" key="8">
    <source>
        <dbReference type="Proteomes" id="UP001218362"/>
    </source>
</evidence>
<keyword evidence="3 5" id="KW-0238">DNA-binding</keyword>
<evidence type="ECO:0000259" key="6">
    <source>
        <dbReference type="PROSITE" id="PS50977"/>
    </source>
</evidence>
<dbReference type="GO" id="GO:0046677">
    <property type="term" value="P:response to antibiotic"/>
    <property type="evidence" value="ECO:0007669"/>
    <property type="project" value="InterPro"/>
</dbReference>
<dbReference type="SUPFAM" id="SSF48498">
    <property type="entry name" value="Tetracyclin repressor-like, C-terminal domain"/>
    <property type="match status" value="1"/>
</dbReference>
<dbReference type="PANTHER" id="PTHR30055:SF151">
    <property type="entry name" value="TRANSCRIPTIONAL REGULATORY PROTEIN"/>
    <property type="match status" value="1"/>
</dbReference>
<sequence>MTKPAPKPLDRNSVIDAAFALLREHGLAALSMRRLAERLSVQAPALYWHFTDKGELLGLMAAAIYRDAREGVGECDGWREWLIAYGKALRHRLAREHDAAQLCAIAPPAREGAPGSADAIAAPLTGFGMARPDALTAIASVSSLALGWSTFEANGPMQHFLEEMIDFDRSFEVGLRALVHGL</sequence>
<feature type="DNA-binding region" description="H-T-H motif" evidence="5">
    <location>
        <begin position="31"/>
        <end position="50"/>
    </location>
</feature>
<accession>A0AAJ5X3S6</accession>
<comment type="function">
    <text evidence="1">TetR is the repressor of the tetracycline resistance element; its N-terminal region forms a helix-turn-helix structure and binds DNA. Binding of tetracycline to TetR reduces the repressor affinity for the tetracycline resistance gene (tetA) promoter operator sites.</text>
</comment>
<dbReference type="PROSITE" id="PS50977">
    <property type="entry name" value="HTH_TETR_2"/>
    <property type="match status" value="1"/>
</dbReference>
<evidence type="ECO:0000256" key="3">
    <source>
        <dbReference type="ARBA" id="ARBA00023125"/>
    </source>
</evidence>
<organism evidence="7 8">
    <name type="scientific">Candidatus Andeanibacterium colombiense</name>
    <dbReference type="NCBI Taxonomy" id="3121345"/>
    <lineage>
        <taxon>Bacteria</taxon>
        <taxon>Pseudomonadati</taxon>
        <taxon>Pseudomonadota</taxon>
        <taxon>Alphaproteobacteria</taxon>
        <taxon>Sphingomonadales</taxon>
        <taxon>Sphingomonadaceae</taxon>
        <taxon>Candidatus Andeanibacterium</taxon>
    </lineage>
</organism>